<dbReference type="Proteomes" id="UP000236753">
    <property type="component" value="Unassembled WGS sequence"/>
</dbReference>
<evidence type="ECO:0000313" key="2">
    <source>
        <dbReference type="Proteomes" id="UP000236753"/>
    </source>
</evidence>
<sequence length="453" mass="51133">MAPASYATWMLEQEARALLTRLKRIKPFALHETMLPAASLLPAAQIGIERYLMEGRRELRRMIQRYIAWLRGPSGRRATPAHAQRLFSLLRLRFNAVLTQFDLFNDALTQRSENEIGVWLSGLEVVSADALAIPGHYYEVPPVICYLDRGVGAAIRRARTRLPGGGENPVAVIRVPRERMVGSGIASSLIHEVGHQSAALLNLVNSLRPVLQGMQRGSGAYSTTWALWERWISEIVADFWSVARIGIASTLGLMGVVSLPRAFVFRLNRDDPHPAPWIRVKLSCAIGQALYPHPQWQRLAQLWESYYPLDGLEAAQRQNYQALQATLPGFVALLINHRPESLRGRSLAEALQVQNRQPHRLQALFLAWRQEPVRMYRASPVLAFAVIGQARADGRMSPEQESALLGKLLTHWALRSTLAVSAACSMRSEQPKPWLANYYQRNRFINYSLRRMT</sequence>
<proteinExistence type="predicted"/>
<dbReference type="AlphaFoldDB" id="A0A1H5V0F1"/>
<evidence type="ECO:0000313" key="1">
    <source>
        <dbReference type="EMBL" id="SEF80684.1"/>
    </source>
</evidence>
<accession>A0A1H5V0F1</accession>
<protein>
    <submittedName>
        <fullName evidence="1">Uncharacterized protein</fullName>
    </submittedName>
</protein>
<organism evidence="1 2">
    <name type="scientific">Nitrosomonas ureae</name>
    <dbReference type="NCBI Taxonomy" id="44577"/>
    <lineage>
        <taxon>Bacteria</taxon>
        <taxon>Pseudomonadati</taxon>
        <taxon>Pseudomonadota</taxon>
        <taxon>Betaproteobacteria</taxon>
        <taxon>Nitrosomonadales</taxon>
        <taxon>Nitrosomonadaceae</taxon>
        <taxon>Nitrosomonas</taxon>
    </lineage>
</organism>
<name>A0A1H5V0F1_9PROT</name>
<reference evidence="1 2" key="1">
    <citation type="submission" date="2016-10" db="EMBL/GenBank/DDBJ databases">
        <authorList>
            <person name="de Groot N.N."/>
        </authorList>
    </citation>
    <scope>NUCLEOTIDE SEQUENCE [LARGE SCALE GENOMIC DNA]</scope>
    <source>
        <strain evidence="1 2">Nm13</strain>
    </source>
</reference>
<dbReference type="EMBL" id="FNUX01000010">
    <property type="protein sequence ID" value="SEF80684.1"/>
    <property type="molecule type" value="Genomic_DNA"/>
</dbReference>
<dbReference type="RefSeq" id="WP_219817929.1">
    <property type="nucleotide sequence ID" value="NZ_FNUX01000010.1"/>
</dbReference>
<gene>
    <name evidence="1" type="ORF">SAMN05216334_11051</name>
</gene>